<accession>A0AAV5SSK7</accession>
<evidence type="ECO:0000313" key="6">
    <source>
        <dbReference type="Proteomes" id="UP001432027"/>
    </source>
</evidence>
<feature type="compositionally biased region" description="Basic and acidic residues" evidence="2">
    <location>
        <begin position="296"/>
        <end position="323"/>
    </location>
</feature>
<evidence type="ECO:0000313" key="5">
    <source>
        <dbReference type="EMBL" id="GMS84344.1"/>
    </source>
</evidence>
<dbReference type="AlphaFoldDB" id="A0AAV5SSK7"/>
<feature type="compositionally biased region" description="Gly residues" evidence="2">
    <location>
        <begin position="283"/>
        <end position="292"/>
    </location>
</feature>
<dbReference type="PANTHER" id="PTHR24637:SF328">
    <property type="entry name" value="NEMATODE CUTICLE COLLAGEN N-TERMINAL DOMAIN-CONTAINING PROTEIN"/>
    <property type="match status" value="1"/>
</dbReference>
<dbReference type="InterPro" id="IPR002486">
    <property type="entry name" value="Col_cuticle_N"/>
</dbReference>
<feature type="region of interest" description="Disordered" evidence="2">
    <location>
        <begin position="220"/>
        <end position="349"/>
    </location>
</feature>
<feature type="domain" description="Nematode cuticle collagen N-terminal" evidence="4">
    <location>
        <begin position="2"/>
        <end position="46"/>
    </location>
</feature>
<dbReference type="Pfam" id="PF01484">
    <property type="entry name" value="Col_cuticle_N"/>
    <property type="match status" value="1"/>
</dbReference>
<dbReference type="GO" id="GO:0042302">
    <property type="term" value="F:structural constituent of cuticle"/>
    <property type="evidence" value="ECO:0007669"/>
    <property type="project" value="InterPro"/>
</dbReference>
<reference evidence="5" key="1">
    <citation type="submission" date="2023-10" db="EMBL/GenBank/DDBJ databases">
        <title>Genome assembly of Pristionchus species.</title>
        <authorList>
            <person name="Yoshida K."/>
            <person name="Sommer R.J."/>
        </authorList>
    </citation>
    <scope>NUCLEOTIDE SEQUENCE</scope>
    <source>
        <strain evidence="5">RS0144</strain>
    </source>
</reference>
<sequence length="349" mass="36395">GALSLSSFVLCLLSITIPFILIQTDEIRRELIHEMESWKVESDSIYLTLGSLSSRVKRQYGQEAGLEISLREEPKGLNAAANRDRVEGRDGYSEGIENVHSPGIAPSACGCKERENKCPPGEKGAKGKVGAKGEDGVEGEPGSDGINTKDVTAQRQQYDQCFNCPMGPPGETGPPGALGLRGMRGRYSISYRFSFSLWSDNIRVRVSFFVSGARGQAAIPGRDGGPGFSGTLGIHGPPGPVGEKGAQGDPGVDVEHQVGLPGPKGPTGVPGEVGDDGDKGDEGPVGNGGIPGERGTAGEKGEDGAEGSEGHHGEEGEAGKDMDYCGCPESGVSVEENPSKEEKPITSNY</sequence>
<evidence type="ECO:0000256" key="3">
    <source>
        <dbReference type="SAM" id="SignalP"/>
    </source>
</evidence>
<dbReference type="Gene3D" id="1.20.5.320">
    <property type="entry name" value="6-Phosphogluconate Dehydrogenase, domain 3"/>
    <property type="match status" value="1"/>
</dbReference>
<feature type="chain" id="PRO_5043428238" description="Nematode cuticle collagen N-terminal domain-containing protein" evidence="3">
    <location>
        <begin position="25"/>
        <end position="349"/>
    </location>
</feature>
<feature type="non-terminal residue" evidence="5">
    <location>
        <position position="1"/>
    </location>
</feature>
<feature type="region of interest" description="Disordered" evidence="2">
    <location>
        <begin position="117"/>
        <end position="146"/>
    </location>
</feature>
<dbReference type="PANTHER" id="PTHR24637">
    <property type="entry name" value="COLLAGEN"/>
    <property type="match status" value="1"/>
</dbReference>
<dbReference type="Proteomes" id="UP001432027">
    <property type="component" value="Unassembled WGS sequence"/>
</dbReference>
<gene>
    <name evidence="5" type="ORF">PENTCL1PPCAC_6519</name>
</gene>
<name>A0AAV5SSK7_9BILA</name>
<feature type="signal peptide" evidence="3">
    <location>
        <begin position="1"/>
        <end position="24"/>
    </location>
</feature>
<keyword evidence="6" id="KW-1185">Reference proteome</keyword>
<dbReference type="Pfam" id="PF01391">
    <property type="entry name" value="Collagen"/>
    <property type="match status" value="1"/>
</dbReference>
<evidence type="ECO:0000256" key="1">
    <source>
        <dbReference type="ARBA" id="ARBA00022737"/>
    </source>
</evidence>
<comment type="caution">
    <text evidence="5">The sequence shown here is derived from an EMBL/GenBank/DDBJ whole genome shotgun (WGS) entry which is preliminary data.</text>
</comment>
<keyword evidence="3" id="KW-0732">Signal</keyword>
<keyword evidence="1" id="KW-0677">Repeat</keyword>
<organism evidence="5 6">
    <name type="scientific">Pristionchus entomophagus</name>
    <dbReference type="NCBI Taxonomy" id="358040"/>
    <lineage>
        <taxon>Eukaryota</taxon>
        <taxon>Metazoa</taxon>
        <taxon>Ecdysozoa</taxon>
        <taxon>Nematoda</taxon>
        <taxon>Chromadorea</taxon>
        <taxon>Rhabditida</taxon>
        <taxon>Rhabditina</taxon>
        <taxon>Diplogasteromorpha</taxon>
        <taxon>Diplogasteroidea</taxon>
        <taxon>Neodiplogasteridae</taxon>
        <taxon>Pristionchus</taxon>
    </lineage>
</organism>
<proteinExistence type="predicted"/>
<protein>
    <recommendedName>
        <fullName evidence="4">Nematode cuticle collagen N-terminal domain-containing protein</fullName>
    </recommendedName>
</protein>
<dbReference type="EMBL" id="BTSX01000002">
    <property type="protein sequence ID" value="GMS84344.1"/>
    <property type="molecule type" value="Genomic_DNA"/>
</dbReference>
<evidence type="ECO:0000256" key="2">
    <source>
        <dbReference type="SAM" id="MobiDB-lite"/>
    </source>
</evidence>
<dbReference type="InterPro" id="IPR008160">
    <property type="entry name" value="Collagen"/>
</dbReference>
<feature type="compositionally biased region" description="Basic and acidic residues" evidence="2">
    <location>
        <begin position="337"/>
        <end position="349"/>
    </location>
</feature>
<evidence type="ECO:0000259" key="4">
    <source>
        <dbReference type="Pfam" id="PF01484"/>
    </source>
</evidence>